<accession>A0ABU4VHD7</accession>
<reference evidence="3 4" key="1">
    <citation type="submission" date="2023-11" db="EMBL/GenBank/DDBJ databases">
        <authorList>
            <person name="Xu M."/>
            <person name="Jiang T."/>
        </authorList>
    </citation>
    <scope>NUCLEOTIDE SEQUENCE [LARGE SCALE GENOMIC DNA]</scope>
    <source>
        <strain evidence="3 4">SD</strain>
    </source>
</reference>
<organism evidence="3 4">
    <name type="scientific">Patulibacter brassicae</name>
    <dbReference type="NCBI Taxonomy" id="1705717"/>
    <lineage>
        <taxon>Bacteria</taxon>
        <taxon>Bacillati</taxon>
        <taxon>Actinomycetota</taxon>
        <taxon>Thermoleophilia</taxon>
        <taxon>Solirubrobacterales</taxon>
        <taxon>Patulibacteraceae</taxon>
        <taxon>Patulibacter</taxon>
    </lineage>
</organism>
<sequence length="151" mass="16050">MRAAGSHAPRAPWRACALLLPPLALMGVIWFLSSRSDLGGSGGWLGLVLRKGAHMTEFGLLAVLWARALRALWTPRAPVALVGGAAIALAWAITDELHQATVPGRHGTPVDVLIDGGGIVVGTLLLAVVWRRWAAPRRPGRGLRASRAPRR</sequence>
<evidence type="ECO:0000313" key="4">
    <source>
        <dbReference type="Proteomes" id="UP001277761"/>
    </source>
</evidence>
<feature type="transmembrane region" description="Helical" evidence="1">
    <location>
        <begin position="44"/>
        <end position="65"/>
    </location>
</feature>
<keyword evidence="4" id="KW-1185">Reference proteome</keyword>
<keyword evidence="1" id="KW-1133">Transmembrane helix</keyword>
<dbReference type="RefSeq" id="WP_319952496.1">
    <property type="nucleotide sequence ID" value="NZ_JAXAVX010000001.1"/>
</dbReference>
<comment type="caution">
    <text evidence="3">The sequence shown here is derived from an EMBL/GenBank/DDBJ whole genome shotgun (WGS) entry which is preliminary data.</text>
</comment>
<protein>
    <submittedName>
        <fullName evidence="3">VanZ family protein</fullName>
    </submittedName>
</protein>
<dbReference type="NCBIfam" id="NF037970">
    <property type="entry name" value="vanZ_1"/>
    <property type="match status" value="1"/>
</dbReference>
<feature type="transmembrane region" description="Helical" evidence="1">
    <location>
        <begin position="12"/>
        <end position="32"/>
    </location>
</feature>
<gene>
    <name evidence="3" type="ORF">SK069_01960</name>
</gene>
<proteinExistence type="predicted"/>
<dbReference type="Proteomes" id="UP001277761">
    <property type="component" value="Unassembled WGS sequence"/>
</dbReference>
<feature type="domain" description="VanZ-like" evidence="2">
    <location>
        <begin position="28"/>
        <end position="128"/>
    </location>
</feature>
<evidence type="ECO:0000259" key="2">
    <source>
        <dbReference type="Pfam" id="PF04892"/>
    </source>
</evidence>
<feature type="transmembrane region" description="Helical" evidence="1">
    <location>
        <begin position="113"/>
        <end position="134"/>
    </location>
</feature>
<dbReference type="Pfam" id="PF04892">
    <property type="entry name" value="VanZ"/>
    <property type="match status" value="1"/>
</dbReference>
<keyword evidence="1" id="KW-0472">Membrane</keyword>
<dbReference type="InterPro" id="IPR006976">
    <property type="entry name" value="VanZ-like"/>
</dbReference>
<feature type="transmembrane region" description="Helical" evidence="1">
    <location>
        <begin position="77"/>
        <end position="93"/>
    </location>
</feature>
<evidence type="ECO:0000313" key="3">
    <source>
        <dbReference type="EMBL" id="MDX8150346.1"/>
    </source>
</evidence>
<keyword evidence="1" id="KW-0812">Transmembrane</keyword>
<dbReference type="EMBL" id="JAXAVX010000001">
    <property type="protein sequence ID" value="MDX8150346.1"/>
    <property type="molecule type" value="Genomic_DNA"/>
</dbReference>
<evidence type="ECO:0000256" key="1">
    <source>
        <dbReference type="SAM" id="Phobius"/>
    </source>
</evidence>
<name>A0ABU4VHD7_9ACTN</name>